<protein>
    <recommendedName>
        <fullName evidence="5 18">NADH-ubiquinone oxidoreductase chain 2</fullName>
        <ecNumber evidence="4 18">7.1.1.2</ecNumber>
    </recommendedName>
</protein>
<dbReference type="InterPro" id="IPR001750">
    <property type="entry name" value="ND/Mrp_TM"/>
</dbReference>
<dbReference type="InterPro" id="IPR003917">
    <property type="entry name" value="NADH_UbQ_OxRdtase_chain2"/>
</dbReference>
<evidence type="ECO:0000256" key="7">
    <source>
        <dbReference type="ARBA" id="ARBA00022660"/>
    </source>
</evidence>
<feature type="transmembrane region" description="Helical" evidence="18">
    <location>
        <begin position="60"/>
        <end position="80"/>
    </location>
</feature>
<feature type="chain" id="PRO_5012616573" description="NADH-ubiquinone oxidoreductase chain 2" evidence="19">
    <location>
        <begin position="25"/>
        <end position="343"/>
    </location>
</feature>
<keyword evidence="16 18" id="KW-0472">Membrane</keyword>
<keyword evidence="11 18" id="KW-0249">Electron transport</keyword>
<evidence type="ECO:0000259" key="20">
    <source>
        <dbReference type="Pfam" id="PF00361"/>
    </source>
</evidence>
<evidence type="ECO:0000256" key="5">
    <source>
        <dbReference type="ARBA" id="ARBA00021008"/>
    </source>
</evidence>
<geneLocation type="mitochondrion" evidence="21"/>
<keyword evidence="9 18" id="KW-0999">Mitochondrion inner membrane</keyword>
<evidence type="ECO:0000256" key="15">
    <source>
        <dbReference type="ARBA" id="ARBA00023128"/>
    </source>
</evidence>
<keyword evidence="6" id="KW-0813">Transport</keyword>
<sequence>MPSNSTKILLLITLMSGVLVSVSSNSWLGAWMGLEINLMSFIPLMSNVKNMYNTEASLKYFIVQVLASATLLFVVVMKTLTEDLFTLEGSAYTPMIICTPLLLKSGAAPLHWWFPGVMEGLSWENCALLMTVQKAAPLMLMSYLIEINTFALSIILMSTIVGAIGGLNQTSMRKIMTYSSINHTGWMLIALTLSENLWMVYFAIYSTLALTVVSAIKLSGVSFINQTMLTNKETALMKFMMFTSLLSLGGLPPFLGFLPKWIIIQAMIMNSLAPMATIVVVMSLITLYYYLKISYSSFMILNTEPKWNLSSNKNKKMMNTKALLLSTTSLTGMTACTIIASIN</sequence>
<evidence type="ECO:0000256" key="13">
    <source>
        <dbReference type="ARBA" id="ARBA00023027"/>
    </source>
</evidence>
<evidence type="ECO:0000256" key="19">
    <source>
        <dbReference type="SAM" id="SignalP"/>
    </source>
</evidence>
<keyword evidence="12 18" id="KW-1133">Transmembrane helix</keyword>
<gene>
    <name evidence="21" type="primary">nad2</name>
</gene>
<evidence type="ECO:0000256" key="2">
    <source>
        <dbReference type="ARBA" id="ARBA00004448"/>
    </source>
</evidence>
<dbReference type="PANTHER" id="PTHR46552">
    <property type="entry name" value="NADH-UBIQUINONE OXIDOREDUCTASE CHAIN 2"/>
    <property type="match status" value="1"/>
</dbReference>
<feature type="transmembrane region" description="Helical" evidence="18">
    <location>
        <begin position="199"/>
        <end position="224"/>
    </location>
</feature>
<evidence type="ECO:0000313" key="21">
    <source>
        <dbReference type="EMBL" id="AQP26671.1"/>
    </source>
</evidence>
<dbReference type="AlphaFoldDB" id="A0A1S5VL13"/>
<dbReference type="InterPro" id="IPR050175">
    <property type="entry name" value="Complex_I_Subunit_2"/>
</dbReference>
<keyword evidence="19" id="KW-0732">Signal</keyword>
<evidence type="ECO:0000256" key="9">
    <source>
        <dbReference type="ARBA" id="ARBA00022792"/>
    </source>
</evidence>
<evidence type="ECO:0000256" key="8">
    <source>
        <dbReference type="ARBA" id="ARBA00022692"/>
    </source>
</evidence>
<evidence type="ECO:0000256" key="17">
    <source>
        <dbReference type="ARBA" id="ARBA00049551"/>
    </source>
</evidence>
<name>A0A1S5VL13_9NEOP</name>
<feature type="transmembrane region" description="Helical" evidence="18">
    <location>
        <begin position="261"/>
        <end position="291"/>
    </location>
</feature>
<keyword evidence="10 18" id="KW-1278">Translocase</keyword>
<dbReference type="PRINTS" id="PR01436">
    <property type="entry name" value="NADHDHGNASE2"/>
</dbReference>
<dbReference type="GO" id="GO:0008137">
    <property type="term" value="F:NADH dehydrogenase (ubiquinone) activity"/>
    <property type="evidence" value="ECO:0007669"/>
    <property type="project" value="UniProtKB-EC"/>
</dbReference>
<dbReference type="GO" id="GO:0005743">
    <property type="term" value="C:mitochondrial inner membrane"/>
    <property type="evidence" value="ECO:0007669"/>
    <property type="project" value="UniProtKB-SubCell"/>
</dbReference>
<evidence type="ECO:0000256" key="3">
    <source>
        <dbReference type="ARBA" id="ARBA00007012"/>
    </source>
</evidence>
<feature type="domain" description="NADH:quinone oxidoreductase/Mrp antiporter transmembrane" evidence="20">
    <location>
        <begin position="24"/>
        <end position="286"/>
    </location>
</feature>
<evidence type="ECO:0000256" key="16">
    <source>
        <dbReference type="ARBA" id="ARBA00023136"/>
    </source>
</evidence>
<evidence type="ECO:0000256" key="6">
    <source>
        <dbReference type="ARBA" id="ARBA00022448"/>
    </source>
</evidence>
<feature type="transmembrane region" description="Helical" evidence="18">
    <location>
        <begin position="322"/>
        <end position="342"/>
    </location>
</feature>
<dbReference type="PANTHER" id="PTHR46552:SF1">
    <property type="entry name" value="NADH-UBIQUINONE OXIDOREDUCTASE CHAIN 2"/>
    <property type="match status" value="1"/>
</dbReference>
<comment type="catalytic activity">
    <reaction evidence="17 18">
        <text>a ubiquinone + NADH + 5 H(+)(in) = a ubiquinol + NAD(+) + 4 H(+)(out)</text>
        <dbReference type="Rhea" id="RHEA:29091"/>
        <dbReference type="Rhea" id="RHEA-COMP:9565"/>
        <dbReference type="Rhea" id="RHEA-COMP:9566"/>
        <dbReference type="ChEBI" id="CHEBI:15378"/>
        <dbReference type="ChEBI" id="CHEBI:16389"/>
        <dbReference type="ChEBI" id="CHEBI:17976"/>
        <dbReference type="ChEBI" id="CHEBI:57540"/>
        <dbReference type="ChEBI" id="CHEBI:57945"/>
        <dbReference type="EC" id="7.1.1.2"/>
    </reaction>
</comment>
<evidence type="ECO:0000256" key="4">
    <source>
        <dbReference type="ARBA" id="ARBA00012944"/>
    </source>
</evidence>
<feature type="transmembrane region" description="Helical" evidence="18">
    <location>
        <begin position="236"/>
        <end position="255"/>
    </location>
</feature>
<dbReference type="GO" id="GO:0006120">
    <property type="term" value="P:mitochondrial electron transport, NADH to ubiquinone"/>
    <property type="evidence" value="ECO:0007669"/>
    <property type="project" value="InterPro"/>
</dbReference>
<evidence type="ECO:0000256" key="14">
    <source>
        <dbReference type="ARBA" id="ARBA00023075"/>
    </source>
</evidence>
<reference evidence="21" key="1">
    <citation type="journal article" date="2016" name="Mol. Biol. Evol.">
        <title>Mitochondrial Phylogenomics Resolves the Global Spread of Higher Termites, Ecosystem Engineers of the Tropics.</title>
        <authorList>
            <person name="Bourguignon T."/>
            <person name="Lo N."/>
            <person name="Sobotnik J."/>
            <person name="Ho S.Y."/>
            <person name="Iqbal N."/>
            <person name="Coissac E."/>
            <person name="Lee M."/>
            <person name="Jendryka M.M."/>
            <person name="Sillam-Dusses D."/>
            <person name="Krizkova B."/>
            <person name="Roisin Y."/>
            <person name="Evans T.A."/>
        </authorList>
    </citation>
    <scope>NUCLEOTIDE SEQUENCE</scope>
    <source>
        <strain evidence="21">RDCT089</strain>
    </source>
</reference>
<evidence type="ECO:0000256" key="11">
    <source>
        <dbReference type="ARBA" id="ARBA00022982"/>
    </source>
</evidence>
<keyword evidence="13 18" id="KW-0520">NAD</keyword>
<feature type="transmembrane region" description="Helical" evidence="18">
    <location>
        <begin position="150"/>
        <end position="168"/>
    </location>
</feature>
<evidence type="ECO:0000256" key="10">
    <source>
        <dbReference type="ARBA" id="ARBA00022967"/>
    </source>
</evidence>
<evidence type="ECO:0000256" key="12">
    <source>
        <dbReference type="ARBA" id="ARBA00022989"/>
    </source>
</evidence>
<accession>A0A1S5VL13</accession>
<dbReference type="EC" id="7.1.1.2" evidence="4 18"/>
<proteinExistence type="inferred from homology"/>
<comment type="similarity">
    <text evidence="3 18">Belongs to the complex I subunit 2 family.</text>
</comment>
<dbReference type="EMBL" id="KY224416">
    <property type="protein sequence ID" value="AQP26671.1"/>
    <property type="molecule type" value="Genomic_DNA"/>
</dbReference>
<evidence type="ECO:0000256" key="18">
    <source>
        <dbReference type="RuleBase" id="RU003403"/>
    </source>
</evidence>
<comment type="subcellular location">
    <subcellularLocation>
        <location evidence="2 18">Mitochondrion inner membrane</location>
        <topology evidence="2 18">Multi-pass membrane protein</topology>
    </subcellularLocation>
</comment>
<comment type="function">
    <text evidence="1">Core subunit of the mitochondrial membrane respiratory chain NADH dehydrogenase (Complex I) that is believed to belong to the minimal assembly required for catalysis. Complex I functions in the transfer of electrons from NADH to the respiratory chain. The immediate electron acceptor for the enzyme is believed to be ubiquinone.</text>
</comment>
<keyword evidence="14 18" id="KW-0830">Ubiquinone</keyword>
<keyword evidence="15 18" id="KW-0496">Mitochondrion</keyword>
<keyword evidence="7 18" id="KW-0679">Respiratory chain</keyword>
<keyword evidence="8 18" id="KW-0812">Transmembrane</keyword>
<comment type="function">
    <text evidence="18">Core subunit of the mitochondrial membrane respiratory chain NADH dehydrogenase (Complex I) which catalyzes electron transfer from NADH through the respiratory chain, using ubiquinone as an electron acceptor. Essential for the catalytic activity and assembly of complex I.</text>
</comment>
<organism evidence="21">
    <name type="scientific">Microtermes sp. RDCT089</name>
    <dbReference type="NCBI Taxonomy" id="1934536"/>
    <lineage>
        <taxon>Eukaryota</taxon>
        <taxon>Metazoa</taxon>
        <taxon>Ecdysozoa</taxon>
        <taxon>Arthropoda</taxon>
        <taxon>Hexapoda</taxon>
        <taxon>Insecta</taxon>
        <taxon>Pterygota</taxon>
        <taxon>Neoptera</taxon>
        <taxon>Polyneoptera</taxon>
        <taxon>Dictyoptera</taxon>
        <taxon>Blattodea</taxon>
        <taxon>Blattoidea</taxon>
        <taxon>Termitoidae</taxon>
        <taxon>Termitidae</taxon>
        <taxon>Macrotermitinae</taxon>
        <taxon>Microtermes</taxon>
    </lineage>
</organism>
<dbReference type="Pfam" id="PF00361">
    <property type="entry name" value="Proton_antipo_M"/>
    <property type="match status" value="1"/>
</dbReference>
<evidence type="ECO:0000256" key="1">
    <source>
        <dbReference type="ARBA" id="ARBA00003257"/>
    </source>
</evidence>
<feature type="signal peptide" evidence="19">
    <location>
        <begin position="1"/>
        <end position="24"/>
    </location>
</feature>